<dbReference type="EMBL" id="JNBR01001578">
    <property type="protein sequence ID" value="OQR85843.1"/>
    <property type="molecule type" value="Genomic_DNA"/>
</dbReference>
<protein>
    <recommendedName>
        <fullName evidence="3">HAT C-terminal dimerisation domain-containing protein</fullName>
    </recommendedName>
</protein>
<dbReference type="Proteomes" id="UP000243579">
    <property type="component" value="Unassembled WGS sequence"/>
</dbReference>
<evidence type="ECO:0000313" key="2">
    <source>
        <dbReference type="Proteomes" id="UP000243579"/>
    </source>
</evidence>
<organism evidence="1 2">
    <name type="scientific">Achlya hypogyna</name>
    <name type="common">Oomycete</name>
    <name type="synonym">Protoachlya hypogyna</name>
    <dbReference type="NCBI Taxonomy" id="1202772"/>
    <lineage>
        <taxon>Eukaryota</taxon>
        <taxon>Sar</taxon>
        <taxon>Stramenopiles</taxon>
        <taxon>Oomycota</taxon>
        <taxon>Saprolegniomycetes</taxon>
        <taxon>Saprolegniales</taxon>
        <taxon>Achlyaceae</taxon>
        <taxon>Achlya</taxon>
    </lineage>
</organism>
<comment type="caution">
    <text evidence="1">The sequence shown here is derived from an EMBL/GenBank/DDBJ whole genome shotgun (WGS) entry which is preliminary data.</text>
</comment>
<accession>A0A1V9YJC4</accession>
<sequence length="113" mass="12646">MMTDILDRRYPALSTDALPPLVPRGGISILFDMVSAPTAHDGGTSEVDHFSLEPTQDLSMDVIEWWKLYGGKYPRYDALSLTIYLSVVGALRASQFRRQALLCRQAKPPQVHI</sequence>
<evidence type="ECO:0000313" key="1">
    <source>
        <dbReference type="EMBL" id="OQR85843.1"/>
    </source>
</evidence>
<evidence type="ECO:0008006" key="3">
    <source>
        <dbReference type="Google" id="ProtNLM"/>
    </source>
</evidence>
<dbReference type="AlphaFoldDB" id="A0A1V9YJC4"/>
<keyword evidence="2" id="KW-1185">Reference proteome</keyword>
<gene>
    <name evidence="1" type="ORF">ACHHYP_11295</name>
</gene>
<name>A0A1V9YJC4_ACHHY</name>
<dbReference type="OrthoDB" id="1607513at2759"/>
<reference evidence="1 2" key="1">
    <citation type="journal article" date="2014" name="Genome Biol. Evol.">
        <title>The secreted proteins of Achlya hypogyna and Thraustotheca clavata identify the ancestral oomycete secretome and reveal gene acquisitions by horizontal gene transfer.</title>
        <authorList>
            <person name="Misner I."/>
            <person name="Blouin N."/>
            <person name="Leonard G."/>
            <person name="Richards T.A."/>
            <person name="Lane C.E."/>
        </authorList>
    </citation>
    <scope>NUCLEOTIDE SEQUENCE [LARGE SCALE GENOMIC DNA]</scope>
    <source>
        <strain evidence="1 2">ATCC 48635</strain>
    </source>
</reference>
<proteinExistence type="predicted"/>